<evidence type="ECO:0000313" key="1">
    <source>
        <dbReference type="EMBL" id="CAG8646125.1"/>
    </source>
</evidence>
<accession>A0ACA9NCD8</accession>
<dbReference type="Proteomes" id="UP000789525">
    <property type="component" value="Unassembled WGS sequence"/>
</dbReference>
<sequence length="147" mass="16180">AAKKALSYELRFDDDQNQTRLVAADESTHANRKPRDTTLLQTTHLLQVFLTKPSDAFGDAKKIKLQVKAAPSSVGPGNIPYNDFFSSGLSKLIRALPENIHSHDPLNVCWLFLLDWSGAGTTKEGGGYNWGEEEEGGVVKGTMEDFE</sequence>
<gene>
    <name evidence="1" type="ORF">ACOLOM_LOCUS8104</name>
</gene>
<evidence type="ECO:0000313" key="2">
    <source>
        <dbReference type="Proteomes" id="UP000789525"/>
    </source>
</evidence>
<feature type="non-terminal residue" evidence="1">
    <location>
        <position position="1"/>
    </location>
</feature>
<name>A0ACA9NCD8_9GLOM</name>
<comment type="caution">
    <text evidence="1">The sequence shown here is derived from an EMBL/GenBank/DDBJ whole genome shotgun (WGS) entry which is preliminary data.</text>
</comment>
<proteinExistence type="predicted"/>
<reference evidence="1" key="1">
    <citation type="submission" date="2021-06" db="EMBL/GenBank/DDBJ databases">
        <authorList>
            <person name="Kallberg Y."/>
            <person name="Tangrot J."/>
            <person name="Rosling A."/>
        </authorList>
    </citation>
    <scope>NUCLEOTIDE SEQUENCE</scope>
    <source>
        <strain evidence="1">CL356</strain>
    </source>
</reference>
<protein>
    <submittedName>
        <fullName evidence="1">11635_t:CDS:1</fullName>
    </submittedName>
</protein>
<organism evidence="1 2">
    <name type="scientific">Acaulospora colombiana</name>
    <dbReference type="NCBI Taxonomy" id="27376"/>
    <lineage>
        <taxon>Eukaryota</taxon>
        <taxon>Fungi</taxon>
        <taxon>Fungi incertae sedis</taxon>
        <taxon>Mucoromycota</taxon>
        <taxon>Glomeromycotina</taxon>
        <taxon>Glomeromycetes</taxon>
        <taxon>Diversisporales</taxon>
        <taxon>Acaulosporaceae</taxon>
        <taxon>Acaulospora</taxon>
    </lineage>
</organism>
<dbReference type="EMBL" id="CAJVPT010020121">
    <property type="protein sequence ID" value="CAG8646125.1"/>
    <property type="molecule type" value="Genomic_DNA"/>
</dbReference>
<keyword evidence="2" id="KW-1185">Reference proteome</keyword>